<sequence>MNVKEYKKRAGTSGIQGQLYETKLTSLINFRALHNDTTESFHLASNIDEIGTFDDICLRIKVSEFDKPLAIFIQAKHRENDKLFTFSNKNDLAKYFDSYFRIRQLFSPANKSPIFGGKYEDVECFFVMYTTAKDDNRTEVHEGEFADYLNEFIGTGEPCLQPVYEDDHLDFLCKIVIKEEIVCLAQNIAKFITEQSNTELSMNNDLILRYHVLLAKEVFEVTEIQTEGHRFVHFREDFFGSINEFIVLFKNLLCLDILKKNRSEMNDDKMDNIDSILSKFLAEPKEELLSKLIGNVITYKNNKLEFIHKSTNDELKRKLDKLNVPQTVVFNAAVIEAKEYLQGLKLKVPAFFGNKDLAIRGNDAKIDKRLTHLTTKFVEIFENGKTDNVITIDESLGDGFLQLNGGLSSAVGNILVFDDDTRLLKFTDDFESLGSIAKRWYERLTIKIDNLNEYRLDVKVKKFPKLSFERGEYDVSLVRDFYDRLLFFTDQSDQSGVEDILKKEIEDHPCNDAHNFRVRSDVIFLRYHDEIQKLWMTPKKGSYLTKKSKIYENAVTNAMSEPLIGVLNTMHRIKNKDYVFKEVSLKIFAESDVTGSVIASGSPVLTAVKLEQYLGKKDHTVLDLEYIFKLPVKSHTIFCKELTNCKDKILIILSNKIQNFRSYNKKLESIAKAVNGKPIIIVVDKPLVKTIKEYFSQVNAIVNDDPNSLIDLTDESQKKVLGAAKAKFQGLYVNLDMIIDEESAKLIDENILNNIIDGKLIKIGNKIIDYSYKKNKEFYIDRIVSRNEKLEEEVLEVKEVMTQTLYDLHDDVVLITALPGMGKSTLMTHLSLKTKEVNPKLWILRINLLEHTKALSDWKDGGTDINMLESLRFICDVAICKDHEDCNEDDEFKIELEEVLGTVILKNGHEDSLIEFQLQLFLYYYNTKELIFIFDGFDEIFPHYADQALALVKSVRDFTRKHKIWITSRSFNDIKLILEAEFGLSYEIEHFTRLEQDSYLFTYWQSKLQFKKLNSDQLQNVNSFVQFIQKHVPTGDFCLHSKIQHTPYFKVYLNFLEYLKKQSIDTGIKFSYDEYNNHMLKFDSRKSVISYFTNDLIAPPLHLYLLAEYFLNKIKNVDQHENKWDFYITGYIFYEYYMETKLKRIRFQEKNKIDVYKPDNKVAYEKERVECIDKHKKLGAYAIFYPNTDIFEEAELQEMRTMIDELKDGRDKTGLIRTVADNIPIFVHMSFAEYFAVEYICDQLKSQDTEEKQEKIWKFIIKVMFCQCDMNIFDIFNTKFKMDSQLIEIAERNKQMIRQLMYELKNFGMVTRWSDYERIDKISRGIDYRYTDRCLLLTVTYSTLLDNGQIDENSCLDFEKFFQFYYLVNEESGLMAVKV</sequence>
<dbReference type="OrthoDB" id="6693298at2759"/>
<dbReference type="Proteomes" id="UP000301870">
    <property type="component" value="Chromosome 13"/>
</dbReference>
<proteinExistence type="predicted"/>
<dbReference type="GeneID" id="111351402"/>
<organism evidence="1 2">
    <name type="scientific">Spodoptera litura</name>
    <name type="common">Asian cotton leafworm</name>
    <dbReference type="NCBI Taxonomy" id="69820"/>
    <lineage>
        <taxon>Eukaryota</taxon>
        <taxon>Metazoa</taxon>
        <taxon>Ecdysozoa</taxon>
        <taxon>Arthropoda</taxon>
        <taxon>Hexapoda</taxon>
        <taxon>Insecta</taxon>
        <taxon>Pterygota</taxon>
        <taxon>Neoptera</taxon>
        <taxon>Endopterygota</taxon>
        <taxon>Lepidoptera</taxon>
        <taxon>Glossata</taxon>
        <taxon>Ditrysia</taxon>
        <taxon>Noctuoidea</taxon>
        <taxon>Noctuidae</taxon>
        <taxon>Amphipyrinae</taxon>
        <taxon>Spodoptera</taxon>
    </lineage>
</organism>
<dbReference type="RefSeq" id="XP_022819092.1">
    <property type="nucleotide sequence ID" value="XM_022963324.1"/>
</dbReference>
<dbReference type="InterPro" id="IPR027417">
    <property type="entry name" value="P-loop_NTPase"/>
</dbReference>
<dbReference type="SUPFAM" id="SSF52540">
    <property type="entry name" value="P-loop containing nucleoside triphosphate hydrolases"/>
    <property type="match status" value="1"/>
</dbReference>
<evidence type="ECO:0000313" key="2">
    <source>
        <dbReference type="RefSeq" id="XP_022819092.1"/>
    </source>
</evidence>
<dbReference type="Gene3D" id="3.40.50.300">
    <property type="entry name" value="P-loop containing nucleotide triphosphate hydrolases"/>
    <property type="match status" value="1"/>
</dbReference>
<reference evidence="2" key="1">
    <citation type="submission" date="2025-08" db="UniProtKB">
        <authorList>
            <consortium name="RefSeq"/>
        </authorList>
    </citation>
    <scope>IDENTIFICATION</scope>
    <source>
        <strain evidence="2">Ishihara</strain>
        <tissue evidence="2">Whole body</tissue>
    </source>
</reference>
<keyword evidence="1" id="KW-1185">Reference proteome</keyword>
<evidence type="ECO:0000313" key="1">
    <source>
        <dbReference type="Proteomes" id="UP000301870"/>
    </source>
</evidence>
<gene>
    <name evidence="2" type="primary">LOC111351402</name>
</gene>
<accession>A0A9J7DZZ3</accession>
<dbReference type="KEGG" id="sliu:111351402"/>
<protein>
    <submittedName>
        <fullName evidence="2">Uncharacterized protein LOC111351402</fullName>
    </submittedName>
</protein>
<name>A0A9J7DZZ3_SPOLT</name>